<evidence type="ECO:0000256" key="3">
    <source>
        <dbReference type="ARBA" id="ARBA00003215"/>
    </source>
</evidence>
<keyword evidence="8" id="KW-0862">Zinc</keyword>
<evidence type="ECO:0000256" key="7">
    <source>
        <dbReference type="ARBA" id="ARBA00022801"/>
    </source>
</evidence>
<dbReference type="Pfam" id="PF02578">
    <property type="entry name" value="Cu-oxidase_4"/>
    <property type="match status" value="1"/>
</dbReference>
<dbReference type="RefSeq" id="WP_307330809.1">
    <property type="nucleotide sequence ID" value="NZ_JAUSUG010000025.1"/>
</dbReference>
<comment type="similarity">
    <text evidence="4 12">Belongs to the purine nucleoside phosphorylase YfiH/LACC1 family.</text>
</comment>
<evidence type="ECO:0000256" key="9">
    <source>
        <dbReference type="ARBA" id="ARBA00047989"/>
    </source>
</evidence>
<dbReference type="Gene3D" id="3.60.140.10">
    <property type="entry name" value="CNF1/YfiH-like putative cysteine hydrolases"/>
    <property type="match status" value="1"/>
</dbReference>
<evidence type="ECO:0000313" key="14">
    <source>
        <dbReference type="Proteomes" id="UP001230005"/>
    </source>
</evidence>
<keyword evidence="14" id="KW-1185">Reference proteome</keyword>
<organism evidence="13 14">
    <name type="scientific">Evansella vedderi</name>
    <dbReference type="NCBI Taxonomy" id="38282"/>
    <lineage>
        <taxon>Bacteria</taxon>
        <taxon>Bacillati</taxon>
        <taxon>Bacillota</taxon>
        <taxon>Bacilli</taxon>
        <taxon>Bacillales</taxon>
        <taxon>Bacillaceae</taxon>
        <taxon>Evansella</taxon>
    </lineage>
</organism>
<reference evidence="13 14" key="1">
    <citation type="submission" date="2023-07" db="EMBL/GenBank/DDBJ databases">
        <title>Genomic Encyclopedia of Type Strains, Phase IV (KMG-IV): sequencing the most valuable type-strain genomes for metagenomic binning, comparative biology and taxonomic classification.</title>
        <authorList>
            <person name="Goeker M."/>
        </authorList>
    </citation>
    <scope>NUCLEOTIDE SEQUENCE [LARGE SCALE GENOMIC DNA]</scope>
    <source>
        <strain evidence="13 14">DSM 9768</strain>
    </source>
</reference>
<comment type="catalytic activity">
    <reaction evidence="10">
        <text>adenosine + phosphate = alpha-D-ribose 1-phosphate + adenine</text>
        <dbReference type="Rhea" id="RHEA:27642"/>
        <dbReference type="ChEBI" id="CHEBI:16335"/>
        <dbReference type="ChEBI" id="CHEBI:16708"/>
        <dbReference type="ChEBI" id="CHEBI:43474"/>
        <dbReference type="ChEBI" id="CHEBI:57720"/>
        <dbReference type="EC" id="2.4.2.1"/>
    </reaction>
    <physiologicalReaction direction="left-to-right" evidence="10">
        <dbReference type="Rhea" id="RHEA:27643"/>
    </physiologicalReaction>
</comment>
<proteinExistence type="inferred from homology"/>
<evidence type="ECO:0000256" key="4">
    <source>
        <dbReference type="ARBA" id="ARBA00007353"/>
    </source>
</evidence>
<dbReference type="InterPro" id="IPR011324">
    <property type="entry name" value="Cytotoxic_necrot_fac-like_cat"/>
</dbReference>
<comment type="catalytic activity">
    <reaction evidence="9">
        <text>adenosine + H2O + H(+) = inosine + NH4(+)</text>
        <dbReference type="Rhea" id="RHEA:24408"/>
        <dbReference type="ChEBI" id="CHEBI:15377"/>
        <dbReference type="ChEBI" id="CHEBI:15378"/>
        <dbReference type="ChEBI" id="CHEBI:16335"/>
        <dbReference type="ChEBI" id="CHEBI:17596"/>
        <dbReference type="ChEBI" id="CHEBI:28938"/>
        <dbReference type="EC" id="3.5.4.4"/>
    </reaction>
    <physiologicalReaction direction="left-to-right" evidence="9">
        <dbReference type="Rhea" id="RHEA:24409"/>
    </physiologicalReaction>
</comment>
<dbReference type="PANTHER" id="PTHR30616">
    <property type="entry name" value="UNCHARACTERIZED PROTEIN YFIH"/>
    <property type="match status" value="1"/>
</dbReference>
<evidence type="ECO:0000256" key="11">
    <source>
        <dbReference type="ARBA" id="ARBA00049893"/>
    </source>
</evidence>
<sequence length="274" mass="30790">MGKEIFERKKEQLLMLNWESHIPQLVAGFTTKNGGVSESDFTSFNLGLHVNDKDSAVVGNRRILSEILDFPTSNWACSDQVHDNKIVKVTKEHVGNGVFEYETSIKKTDGVYTKEPNILLTLCYADCVPLYFCAPKYKLIGMAHAGWKGTVKDIAGEMVRKWKEQEGVEPAEIHAAIGPSIGDCCYVVDDYVINFVNKVLNEKDTPPYSIISEGQYSLNLKELNRLLMMKAGIPAANIQVSSYCTSCDKELFFSHRRDKGKTGRMMSFIGRKED</sequence>
<keyword evidence="5" id="KW-0808">Transferase</keyword>
<dbReference type="EMBL" id="JAUSUG010000025">
    <property type="protein sequence ID" value="MDQ0257305.1"/>
    <property type="molecule type" value="Genomic_DNA"/>
</dbReference>
<evidence type="ECO:0000256" key="6">
    <source>
        <dbReference type="ARBA" id="ARBA00022723"/>
    </source>
</evidence>
<comment type="caution">
    <text evidence="13">The sequence shown here is derived from an EMBL/GenBank/DDBJ whole genome shotgun (WGS) entry which is preliminary data.</text>
</comment>
<dbReference type="SUPFAM" id="SSF64438">
    <property type="entry name" value="CNF1/YfiH-like putative cysteine hydrolases"/>
    <property type="match status" value="1"/>
</dbReference>
<name>A0ABU0A4P4_9BACI</name>
<dbReference type="Proteomes" id="UP001230005">
    <property type="component" value="Unassembled WGS sequence"/>
</dbReference>
<comment type="cofactor">
    <cofactor evidence="2">
        <name>Zn(2+)</name>
        <dbReference type="ChEBI" id="CHEBI:29105"/>
    </cofactor>
</comment>
<evidence type="ECO:0000313" key="13">
    <source>
        <dbReference type="EMBL" id="MDQ0257305.1"/>
    </source>
</evidence>
<dbReference type="InterPro" id="IPR038371">
    <property type="entry name" value="Cu_polyphenol_OxRdtase_sf"/>
</dbReference>
<dbReference type="CDD" id="cd16833">
    <property type="entry name" value="YfiH"/>
    <property type="match status" value="1"/>
</dbReference>
<gene>
    <name evidence="13" type="ORF">J2S74_004763</name>
</gene>
<keyword evidence="6" id="KW-0479">Metal-binding</keyword>
<keyword evidence="7" id="KW-0378">Hydrolase</keyword>
<dbReference type="NCBIfam" id="TIGR00726">
    <property type="entry name" value="peptidoglycan editing factor PgeF"/>
    <property type="match status" value="1"/>
</dbReference>
<dbReference type="InterPro" id="IPR003730">
    <property type="entry name" value="Cu_polyphenol_OxRdtase"/>
</dbReference>
<dbReference type="PANTHER" id="PTHR30616:SF2">
    <property type="entry name" value="PURINE NUCLEOSIDE PHOSPHORYLASE LACC1"/>
    <property type="match status" value="1"/>
</dbReference>
<evidence type="ECO:0000256" key="8">
    <source>
        <dbReference type="ARBA" id="ARBA00022833"/>
    </source>
</evidence>
<evidence type="ECO:0000256" key="1">
    <source>
        <dbReference type="ARBA" id="ARBA00000553"/>
    </source>
</evidence>
<accession>A0ABU0A4P4</accession>
<evidence type="ECO:0000256" key="2">
    <source>
        <dbReference type="ARBA" id="ARBA00001947"/>
    </source>
</evidence>
<comment type="catalytic activity">
    <reaction evidence="1">
        <text>inosine + phosphate = alpha-D-ribose 1-phosphate + hypoxanthine</text>
        <dbReference type="Rhea" id="RHEA:27646"/>
        <dbReference type="ChEBI" id="CHEBI:17368"/>
        <dbReference type="ChEBI" id="CHEBI:17596"/>
        <dbReference type="ChEBI" id="CHEBI:43474"/>
        <dbReference type="ChEBI" id="CHEBI:57720"/>
        <dbReference type="EC" id="2.4.2.1"/>
    </reaction>
    <physiologicalReaction direction="left-to-right" evidence="1">
        <dbReference type="Rhea" id="RHEA:27647"/>
    </physiologicalReaction>
</comment>
<comment type="catalytic activity">
    <reaction evidence="11">
        <text>S-methyl-5'-thioadenosine + phosphate = 5-(methylsulfanyl)-alpha-D-ribose 1-phosphate + adenine</text>
        <dbReference type="Rhea" id="RHEA:11852"/>
        <dbReference type="ChEBI" id="CHEBI:16708"/>
        <dbReference type="ChEBI" id="CHEBI:17509"/>
        <dbReference type="ChEBI" id="CHEBI:43474"/>
        <dbReference type="ChEBI" id="CHEBI:58533"/>
        <dbReference type="EC" id="2.4.2.28"/>
    </reaction>
    <physiologicalReaction direction="left-to-right" evidence="11">
        <dbReference type="Rhea" id="RHEA:11853"/>
    </physiologicalReaction>
</comment>
<protein>
    <recommendedName>
        <fullName evidence="12">Purine nucleoside phosphorylase</fullName>
    </recommendedName>
</protein>
<evidence type="ECO:0000256" key="5">
    <source>
        <dbReference type="ARBA" id="ARBA00022679"/>
    </source>
</evidence>
<evidence type="ECO:0000256" key="12">
    <source>
        <dbReference type="RuleBase" id="RU361274"/>
    </source>
</evidence>
<comment type="function">
    <text evidence="3">Purine nucleoside enzyme that catalyzes the phosphorolysis of adenosine and inosine nucleosides, yielding D-ribose 1-phosphate and the respective free bases, adenine and hypoxanthine. Also catalyzes the phosphorolysis of S-methyl-5'-thioadenosine into adenine and S-methyl-5-thio-alpha-D-ribose 1-phosphate. Also has adenosine deaminase activity.</text>
</comment>
<evidence type="ECO:0000256" key="10">
    <source>
        <dbReference type="ARBA" id="ARBA00048968"/>
    </source>
</evidence>